<keyword evidence="1 2" id="KW-0378">Hydrolase</keyword>
<evidence type="ECO:0000256" key="1">
    <source>
        <dbReference type="ARBA" id="ARBA00022801"/>
    </source>
</evidence>
<comment type="catalytic activity">
    <reaction evidence="2">
        <text>a 3'-end 2',3'-cyclophospho-ribonucleotide-RNA + H2O = a 3'-end 2'-phospho-ribonucleotide-RNA + H(+)</text>
        <dbReference type="Rhea" id="RHEA:11828"/>
        <dbReference type="Rhea" id="RHEA-COMP:10464"/>
        <dbReference type="Rhea" id="RHEA-COMP:17353"/>
        <dbReference type="ChEBI" id="CHEBI:15377"/>
        <dbReference type="ChEBI" id="CHEBI:15378"/>
        <dbReference type="ChEBI" id="CHEBI:83064"/>
        <dbReference type="ChEBI" id="CHEBI:173113"/>
        <dbReference type="EC" id="3.1.4.58"/>
    </reaction>
</comment>
<dbReference type="InterPro" id="IPR004175">
    <property type="entry name" value="RNA_CPDase"/>
</dbReference>
<dbReference type="EC" id="3.1.4.58" evidence="2"/>
<dbReference type="Pfam" id="PF13563">
    <property type="entry name" value="2_5_RNA_ligase2"/>
    <property type="match status" value="1"/>
</dbReference>
<dbReference type="SUPFAM" id="SSF55144">
    <property type="entry name" value="LigT-like"/>
    <property type="match status" value="1"/>
</dbReference>
<dbReference type="EMBL" id="PFCK01000013">
    <property type="protein sequence ID" value="PIR71825.1"/>
    <property type="molecule type" value="Genomic_DNA"/>
</dbReference>
<dbReference type="Proteomes" id="UP000228909">
    <property type="component" value="Unassembled WGS sequence"/>
</dbReference>
<dbReference type="PANTHER" id="PTHR35561">
    <property type="entry name" value="RNA 2',3'-CYCLIC PHOSPHODIESTERASE"/>
    <property type="match status" value="1"/>
</dbReference>
<dbReference type="PANTHER" id="PTHR35561:SF1">
    <property type="entry name" value="RNA 2',3'-CYCLIC PHOSPHODIESTERASE"/>
    <property type="match status" value="1"/>
</dbReference>
<comment type="caution">
    <text evidence="3">The sequence shown here is derived from an EMBL/GenBank/DDBJ whole genome shotgun (WGS) entry which is preliminary data.</text>
</comment>
<evidence type="ECO:0000256" key="2">
    <source>
        <dbReference type="HAMAP-Rule" id="MF_01940"/>
    </source>
</evidence>
<reference evidence="4" key="1">
    <citation type="submission" date="2017-09" db="EMBL/GenBank/DDBJ databases">
        <title>Depth-based differentiation of microbial function through sediment-hosted aquifers and enrichment of novel symbionts in the deep terrestrial subsurface.</title>
        <authorList>
            <person name="Probst A.J."/>
            <person name="Ladd B."/>
            <person name="Jarett J.K."/>
            <person name="Geller-Mcgrath D.E."/>
            <person name="Sieber C.M.K."/>
            <person name="Emerson J.B."/>
            <person name="Anantharaman K."/>
            <person name="Thomas B.C."/>
            <person name="Malmstrom R."/>
            <person name="Stieglmeier M."/>
            <person name="Klingl A."/>
            <person name="Woyke T."/>
            <person name="Ryan C.M."/>
            <person name="Banfield J.F."/>
        </authorList>
    </citation>
    <scope>NUCLEOTIDE SEQUENCE [LARGE SCALE GENOMIC DNA]</scope>
</reference>
<dbReference type="InterPro" id="IPR009097">
    <property type="entry name" value="Cyclic_Pdiesterase"/>
</dbReference>
<feature type="active site" description="Proton donor" evidence="2">
    <location>
        <position position="40"/>
    </location>
</feature>
<gene>
    <name evidence="3" type="ORF">COU43_00370</name>
</gene>
<protein>
    <recommendedName>
        <fullName evidence="2">RNA 2',3'-cyclic phosphodiesterase</fullName>
        <shortName evidence="2">RNA 2',3'-CPDase</shortName>
        <ecNumber evidence="2">3.1.4.58</ecNumber>
    </recommendedName>
</protein>
<evidence type="ECO:0000313" key="3">
    <source>
        <dbReference type="EMBL" id="PIR71825.1"/>
    </source>
</evidence>
<dbReference type="Gene3D" id="3.90.1140.10">
    <property type="entry name" value="Cyclic phosphodiesterase"/>
    <property type="match status" value="1"/>
</dbReference>
<name>A0A2H0TLZ3_9BACT</name>
<dbReference type="HAMAP" id="MF_01940">
    <property type="entry name" value="RNA_CPDase"/>
    <property type="match status" value="1"/>
</dbReference>
<dbReference type="AlphaFoldDB" id="A0A2H0TLZ3"/>
<comment type="function">
    <text evidence="2">Hydrolyzes RNA 2',3'-cyclic phosphodiester to an RNA 2'-phosphomonoester.</text>
</comment>
<sequence length="192" mass="22589">MRHRIFIAINLPEDIKKELSSFQFHWPELPCRWTKKENLHITLIFLGYLNDEELLEVLKITKEVASRNQSFSINLKKIIYGPPKKMPPRMVWAEGEKSEELGKLQQDLENSLLIAQNSGFKKTENRPYLPHITLGRIKTWEWRQIEPEERPEINEDIDLSFEVNSIEVMESQLKRGGSEYTILESCPLKEVV</sequence>
<feature type="short sequence motif" description="HXTX 2" evidence="2">
    <location>
        <begin position="131"/>
        <end position="134"/>
    </location>
</feature>
<organism evidence="3 4">
    <name type="scientific">Candidatus Nealsonbacteria bacterium CG10_big_fil_rev_8_21_14_0_10_37_25</name>
    <dbReference type="NCBI Taxonomy" id="1974711"/>
    <lineage>
        <taxon>Bacteria</taxon>
        <taxon>Candidatus Nealsoniibacteriota</taxon>
    </lineage>
</organism>
<feature type="active site" description="Proton acceptor" evidence="2">
    <location>
        <position position="131"/>
    </location>
</feature>
<dbReference type="GO" id="GO:0004113">
    <property type="term" value="F:2',3'-cyclic-nucleotide 3'-phosphodiesterase activity"/>
    <property type="evidence" value="ECO:0007669"/>
    <property type="project" value="InterPro"/>
</dbReference>
<feature type="short sequence motif" description="HXTX 1" evidence="2">
    <location>
        <begin position="40"/>
        <end position="43"/>
    </location>
</feature>
<evidence type="ECO:0000313" key="4">
    <source>
        <dbReference type="Proteomes" id="UP000228909"/>
    </source>
</evidence>
<dbReference type="GO" id="GO:0008664">
    <property type="term" value="F:RNA 2',3'-cyclic 3'-phosphodiesterase activity"/>
    <property type="evidence" value="ECO:0007669"/>
    <property type="project" value="UniProtKB-EC"/>
</dbReference>
<proteinExistence type="inferred from homology"/>
<dbReference type="NCBIfam" id="TIGR02258">
    <property type="entry name" value="2_5_ligase"/>
    <property type="match status" value="1"/>
</dbReference>
<accession>A0A2H0TLZ3</accession>
<comment type="similarity">
    <text evidence="2">Belongs to the 2H phosphoesterase superfamily. ThpR family.</text>
</comment>